<accession>T0ZEN2</accession>
<dbReference type="GO" id="GO:0016740">
    <property type="term" value="F:transferase activity"/>
    <property type="evidence" value="ECO:0007669"/>
    <property type="project" value="UniProtKB-KW"/>
</dbReference>
<evidence type="ECO:0000313" key="1">
    <source>
        <dbReference type="EMBL" id="EQD42732.1"/>
    </source>
</evidence>
<keyword evidence="1" id="KW-0808">Transferase</keyword>
<dbReference type="AlphaFoldDB" id="T0ZEN2"/>
<feature type="non-terminal residue" evidence="1">
    <location>
        <position position="441"/>
    </location>
</feature>
<comment type="caution">
    <text evidence="1">The sequence shown here is derived from an EMBL/GenBank/DDBJ whole genome shotgun (WGS) entry which is preliminary data.</text>
</comment>
<proteinExistence type="predicted"/>
<protein>
    <submittedName>
        <fullName evidence="1">Oligosaccharyl transferase STT3 subunit</fullName>
    </submittedName>
</protein>
<reference evidence="1" key="2">
    <citation type="journal article" date="2014" name="ISME J.">
        <title>Microbial stratification in low pH oxic and suboxic macroscopic growths along an acid mine drainage.</title>
        <authorList>
            <person name="Mendez-Garcia C."/>
            <person name="Mesa V."/>
            <person name="Sprenger R.R."/>
            <person name="Richter M."/>
            <person name="Diez M.S."/>
            <person name="Solano J."/>
            <person name="Bargiela R."/>
            <person name="Golyshina O.V."/>
            <person name="Manteca A."/>
            <person name="Ramos J.L."/>
            <person name="Gallego J.R."/>
            <person name="Llorente I."/>
            <person name="Martins Dos Santos V.A."/>
            <person name="Jensen O.N."/>
            <person name="Pelaez A.I."/>
            <person name="Sanchez J."/>
            <person name="Ferrer M."/>
        </authorList>
    </citation>
    <scope>NUCLEOTIDE SEQUENCE</scope>
</reference>
<reference evidence="1" key="1">
    <citation type="submission" date="2013-08" db="EMBL/GenBank/DDBJ databases">
        <authorList>
            <person name="Mendez C."/>
            <person name="Richter M."/>
            <person name="Ferrer M."/>
            <person name="Sanchez J."/>
        </authorList>
    </citation>
    <scope>NUCLEOTIDE SEQUENCE</scope>
</reference>
<dbReference type="EMBL" id="AUZX01011614">
    <property type="protein sequence ID" value="EQD42732.1"/>
    <property type="molecule type" value="Genomic_DNA"/>
</dbReference>
<feature type="non-terminal residue" evidence="1">
    <location>
        <position position="1"/>
    </location>
</feature>
<gene>
    <name evidence="1" type="ORF">B1A_15818</name>
</gene>
<name>T0ZEN2_9ZZZZ</name>
<organism evidence="1">
    <name type="scientific">mine drainage metagenome</name>
    <dbReference type="NCBI Taxonomy" id="410659"/>
    <lineage>
        <taxon>unclassified sequences</taxon>
        <taxon>metagenomes</taxon>
        <taxon>ecological metagenomes</taxon>
    </lineage>
</organism>
<sequence>KSTSINITSESSINLELTPVIKNATAFSGQIAITSSSGFIFQDYNHNSSFTFEVPSNIEYGISSQAAYAGKTYGNDSLKYLNRNVVMSIVLENNTLVTVLNYNKDIGSFSSQSAINSGITELYLNNHPFSLGTVHNNGYSALYLPVITTVDFSVRTYSSGFSSPLTPITGYSVNVGISPVMYNGTLLFNINHLQNLKGTAKFIGAQNYTFNVINGTVSFSVEPGIYSVSIFGSNQLVNLSQNLITITSPNSTYMLKGNSQVKLTMIGSKTTELFNTNGTEFSGNNFVLPGQYTVYSISNNGSVNITNLILLQNTTILPTYKIGIILNLENQLGLSGAYSLIINNSKITTDLNSIILEAGTYNITYQKDNVNSTGSWSTFGSTAINLIKSTTVNLSLTISPFKTDLTGVVAYSGVNSSLSTVALYGNGILKYISHTNTRRTI</sequence>